<dbReference type="AlphaFoldDB" id="A0A5P2CRJ0"/>
<accession>A0A5P2CRJ0</accession>
<dbReference type="Proteomes" id="UP000324015">
    <property type="component" value="Chromosome"/>
</dbReference>
<dbReference type="RefSeq" id="WP_150186697.1">
    <property type="nucleotide sequence ID" value="NZ_CP029191.1"/>
</dbReference>
<sequence>MGGTELADRCTGGTGAPIAVRRGRVWLLAVGAAGADAGAGPAFVGWEVGRVPFWTGAVGVVAALVAPWTGGVGPWAGVALGFAVLGAGGIGPSTGVRLPTVGAVVGSGAGRLAAVRWTGASRGAL</sequence>
<evidence type="ECO:0000313" key="1">
    <source>
        <dbReference type="EMBL" id="QES44368.1"/>
    </source>
</evidence>
<organism evidence="1 2">
    <name type="scientific">Streptomyces venezuelae</name>
    <dbReference type="NCBI Taxonomy" id="54571"/>
    <lineage>
        <taxon>Bacteria</taxon>
        <taxon>Bacillati</taxon>
        <taxon>Actinomycetota</taxon>
        <taxon>Actinomycetes</taxon>
        <taxon>Kitasatosporales</taxon>
        <taxon>Streptomycetaceae</taxon>
        <taxon>Streptomyces</taxon>
    </lineage>
</organism>
<dbReference type="EMBL" id="CP029191">
    <property type="protein sequence ID" value="QES44368.1"/>
    <property type="molecule type" value="Genomic_DNA"/>
</dbReference>
<reference evidence="1 2" key="1">
    <citation type="submission" date="2018-05" db="EMBL/GenBank/DDBJ databases">
        <title>Streptomyces venezuelae.</title>
        <authorList>
            <person name="Kim W."/>
            <person name="Lee N."/>
            <person name="Cho B.-K."/>
        </authorList>
    </citation>
    <scope>NUCLEOTIDE SEQUENCE [LARGE SCALE GENOMIC DNA]</scope>
    <source>
        <strain evidence="1 2">ATCC 14585</strain>
    </source>
</reference>
<proteinExistence type="predicted"/>
<protein>
    <submittedName>
        <fullName evidence="1">Uncharacterized protein</fullName>
    </submittedName>
</protein>
<evidence type="ECO:0000313" key="2">
    <source>
        <dbReference type="Proteomes" id="UP000324015"/>
    </source>
</evidence>
<name>A0A5P2CRJ0_STRVZ</name>
<gene>
    <name evidence="1" type="ORF">DEJ49_28215</name>
</gene>